<dbReference type="NCBIfam" id="TIGR04416">
    <property type="entry name" value="group_II_RT_mat"/>
    <property type="match status" value="1"/>
</dbReference>
<dbReference type="InterPro" id="IPR051083">
    <property type="entry name" value="GrpII_Intron_Splice-Mob/Def"/>
</dbReference>
<dbReference type="Pfam" id="PF00078">
    <property type="entry name" value="RVT_1"/>
    <property type="match status" value="1"/>
</dbReference>
<dbReference type="InterPro" id="IPR000477">
    <property type="entry name" value="RT_dom"/>
</dbReference>
<dbReference type="PANTHER" id="PTHR34047">
    <property type="entry name" value="NUCLEAR INTRON MATURASE 1, MITOCHONDRIAL-RELATED"/>
    <property type="match status" value="1"/>
</dbReference>
<feature type="domain" description="Reverse transcriptase" evidence="2">
    <location>
        <begin position="66"/>
        <end position="309"/>
    </location>
</feature>
<protein>
    <submittedName>
        <fullName evidence="3">DNA polymerase</fullName>
    </submittedName>
</protein>
<dbReference type="CDD" id="cd01651">
    <property type="entry name" value="RT_G2_intron"/>
    <property type="match status" value="1"/>
</dbReference>
<name>A0A0M2V3Q5_9GAMM</name>
<dbReference type="InterPro" id="IPR043502">
    <property type="entry name" value="DNA/RNA_pol_sf"/>
</dbReference>
<dbReference type="OrthoDB" id="9793236at2"/>
<evidence type="ECO:0000313" key="3">
    <source>
        <dbReference type="EMBL" id="KKO43793.1"/>
    </source>
</evidence>
<reference evidence="3 4" key="1">
    <citation type="submission" date="2015-03" db="EMBL/GenBank/DDBJ databases">
        <title>Draft genome sequences of two protease-producing strains of Arsukibacterium isolated from two cold and alkaline environments.</title>
        <authorList>
            <person name="Lylloff J.E."/>
            <person name="Skov L.B."/>
            <person name="Jepsen M."/>
            <person name="Hallin P.F."/>
            <person name="Sorensen S.J."/>
            <person name="Stougaard P."/>
            <person name="Glaring M.A."/>
        </authorList>
    </citation>
    <scope>NUCLEOTIDE SEQUENCE [LARGE SCALE GENOMIC DNA]</scope>
    <source>
        <strain evidence="3 4">GCM72</strain>
    </source>
</reference>
<dbReference type="Proteomes" id="UP000034228">
    <property type="component" value="Unassembled WGS sequence"/>
</dbReference>
<comment type="caution">
    <text evidence="3">The sequence shown here is derived from an EMBL/GenBank/DDBJ whole genome shotgun (WGS) entry which is preliminary data.</text>
</comment>
<dbReference type="RefSeq" id="WP_046559270.1">
    <property type="nucleotide sequence ID" value="NZ_LAHO01000033.1"/>
</dbReference>
<evidence type="ECO:0000313" key="4">
    <source>
        <dbReference type="Proteomes" id="UP000034228"/>
    </source>
</evidence>
<sequence>MTTELNAITFKAQHNPKHRFQNLYGLLSEDCLYQSWGQLNKQAAAGVDGITMPEYQQQLVSHISRLSEALKHKRYRANDIKRVFIPKANGKQRPLGLPTVDDKLVQQGVSQILQHIWEADFLPNSYGYRPNKSAHQAVESTVLNLQYRGYGYIAEADIKGFFNNLDHDWLMRMLKQRIDDNAILSVISQWLKARIKSPEGQFERPQSGTPQGGIISPVLANIYLHYALDLWFEKQVKPRMRGRAMLIRYADDFVCAFQYANDAERFYKVLPKRLKKFNLEVAEDKTSLLRFSRFHPSRKRQFVFLGFAFYWAKDAQGRPRLRRRTAAEKLRSSLNEFYQYIKAKRSVKLNLWLPQLKRKLLGYRNYFGLPDNSRSLDRLYSYVLQSLFKWLNRRSGRLSYNWSNFKQMLMYYGIEKPRVGKRIIHADWY</sequence>
<accession>A0A0M2V3Q5</accession>
<proteinExistence type="inferred from homology"/>
<dbReference type="STRING" id="336831.WG68_18880"/>
<dbReference type="PATRIC" id="fig|336831.14.peg.2192"/>
<organism evidence="3 4">
    <name type="scientific">Arsukibacterium ikkense</name>
    <dbReference type="NCBI Taxonomy" id="336831"/>
    <lineage>
        <taxon>Bacteria</taxon>
        <taxon>Pseudomonadati</taxon>
        <taxon>Pseudomonadota</taxon>
        <taxon>Gammaproteobacteria</taxon>
        <taxon>Chromatiales</taxon>
        <taxon>Chromatiaceae</taxon>
        <taxon>Arsukibacterium</taxon>
    </lineage>
</organism>
<dbReference type="InterPro" id="IPR030931">
    <property type="entry name" value="Group_II_RT_mat"/>
</dbReference>
<dbReference type="EMBL" id="LAHO01000033">
    <property type="protein sequence ID" value="KKO43793.1"/>
    <property type="molecule type" value="Genomic_DNA"/>
</dbReference>
<evidence type="ECO:0000259" key="2">
    <source>
        <dbReference type="PROSITE" id="PS50878"/>
    </source>
</evidence>
<dbReference type="PANTHER" id="PTHR34047:SF8">
    <property type="entry name" value="PROTEIN YKFC"/>
    <property type="match status" value="1"/>
</dbReference>
<dbReference type="SUPFAM" id="SSF56672">
    <property type="entry name" value="DNA/RNA polymerases"/>
    <property type="match status" value="1"/>
</dbReference>
<dbReference type="PROSITE" id="PS50878">
    <property type="entry name" value="RT_POL"/>
    <property type="match status" value="1"/>
</dbReference>
<comment type="similarity">
    <text evidence="1">Belongs to the bacterial reverse transcriptase family.</text>
</comment>
<dbReference type="AlphaFoldDB" id="A0A0M2V3Q5"/>
<evidence type="ECO:0000256" key="1">
    <source>
        <dbReference type="ARBA" id="ARBA00034120"/>
    </source>
</evidence>
<gene>
    <name evidence="3" type="ORF">WG68_18880</name>
</gene>
<keyword evidence="4" id="KW-1185">Reference proteome</keyword>